<evidence type="ECO:0000256" key="1">
    <source>
        <dbReference type="SAM" id="Phobius"/>
    </source>
</evidence>
<dbReference type="Proteomes" id="UP001253545">
    <property type="component" value="Unassembled WGS sequence"/>
</dbReference>
<protein>
    <submittedName>
        <fullName evidence="2">Choice-of-anchor E domain-containing protein</fullName>
    </submittedName>
</protein>
<keyword evidence="1" id="KW-0812">Transmembrane</keyword>
<keyword evidence="3" id="KW-1185">Reference proteome</keyword>
<gene>
    <name evidence="2" type="ORF">RM552_08110</name>
</gene>
<evidence type="ECO:0000313" key="2">
    <source>
        <dbReference type="EMBL" id="MDT0594799.1"/>
    </source>
</evidence>
<sequence>MTLSITRAAFVLGLIGSLLTATFTAHSSVIRVSSDILGNTASIQKFDSKLGTLNFVRILYDVNVGVSSLFRNSNVSAITTTVNNNRLTLNGLGPDIFGRTPLQNISLASENIEGDIEIAGAIVLPSGQSFTRFESVQFDIQYTTTYDSRGITSRGFFGFSTNQFIGDDLFDFDFSASLDSPLTFTGYQPYLSLSSVPSISGFVEVAYDYTPLVVQASSPPVFFLSGIVLVAMLFLRRKRNSEMV</sequence>
<comment type="caution">
    <text evidence="2">The sequence shown here is derived from an EMBL/GenBank/DDBJ whole genome shotgun (WGS) entry which is preliminary data.</text>
</comment>
<dbReference type="EMBL" id="JAVRHX010000002">
    <property type="protein sequence ID" value="MDT0594799.1"/>
    <property type="molecule type" value="Genomic_DNA"/>
</dbReference>
<dbReference type="RefSeq" id="WP_311368323.1">
    <property type="nucleotide sequence ID" value="NZ_JAVRHX010000002.1"/>
</dbReference>
<proteinExistence type="predicted"/>
<dbReference type="NCBIfam" id="NF033208">
    <property type="entry name" value="choice_anch_E"/>
    <property type="match status" value="1"/>
</dbReference>
<accession>A0ABU2ZTB0</accession>
<keyword evidence="1" id="KW-0472">Membrane</keyword>
<organism evidence="2 3">
    <name type="scientific">Glaciecola petra</name>
    <dbReference type="NCBI Taxonomy" id="3075602"/>
    <lineage>
        <taxon>Bacteria</taxon>
        <taxon>Pseudomonadati</taxon>
        <taxon>Pseudomonadota</taxon>
        <taxon>Gammaproteobacteria</taxon>
        <taxon>Alteromonadales</taxon>
        <taxon>Alteromonadaceae</taxon>
        <taxon>Glaciecola</taxon>
    </lineage>
</organism>
<keyword evidence="1" id="KW-1133">Transmembrane helix</keyword>
<reference evidence="2 3" key="1">
    <citation type="submission" date="2023-09" db="EMBL/GenBank/DDBJ databases">
        <authorList>
            <person name="Rey-Velasco X."/>
        </authorList>
    </citation>
    <scope>NUCLEOTIDE SEQUENCE [LARGE SCALE GENOMIC DNA]</scope>
    <source>
        <strain evidence="2 3">P117</strain>
    </source>
</reference>
<name>A0ABU2ZTB0_9ALTE</name>
<feature type="transmembrane region" description="Helical" evidence="1">
    <location>
        <begin position="217"/>
        <end position="235"/>
    </location>
</feature>
<evidence type="ECO:0000313" key="3">
    <source>
        <dbReference type="Proteomes" id="UP001253545"/>
    </source>
</evidence>